<reference evidence="1 2" key="1">
    <citation type="submission" date="2017-10" db="EMBL/GenBank/DDBJ databases">
        <title>Antibacterial composition for extension of chilled fish shelf life and decreasing of risk of food-borne infections, bacteriophage strains for its preparation.</title>
        <authorList>
            <person name="Zulkarneev E.R."/>
            <person name="Aleshkin A.V."/>
            <person name="Rubalsky O.V."/>
            <person name="Kiseleva I.A."/>
            <person name="Rubalskii E.O."/>
            <person name="Lebedev S.N."/>
        </authorList>
    </citation>
    <scope>NUCLEOTIDE SEQUENCE [LARGE SCALE GENOMIC DNA]</scope>
</reference>
<evidence type="ECO:0000313" key="1">
    <source>
        <dbReference type="EMBL" id="AUE22586.1"/>
    </source>
</evidence>
<dbReference type="Proteomes" id="UP000240934">
    <property type="component" value="Segment"/>
</dbReference>
<evidence type="ECO:0000313" key="2">
    <source>
        <dbReference type="Proteomes" id="UP000240934"/>
    </source>
</evidence>
<organism evidence="1 2">
    <name type="scientific">Aeromonas phage Ah1</name>
    <dbReference type="NCBI Taxonomy" id="2053701"/>
    <lineage>
        <taxon>Viruses</taxon>
        <taxon>Duplodnaviria</taxon>
        <taxon>Heunggongvirae</taxon>
        <taxon>Uroviricota</taxon>
        <taxon>Caudoviricetes</taxon>
        <taxon>Pantevenvirales</taxon>
        <taxon>Straboviridae</taxon>
        <taxon>Cinqassovirus</taxon>
        <taxon>Cinqassovirus ah1</taxon>
    </lineage>
</organism>
<sequence length="56" mass="6526">MTLEEAFEIRSKINAMLKSKDKNERSTAMVMDSVLRGEYLRIEDAKEDIKFLSETN</sequence>
<keyword evidence="2" id="KW-1185">Reference proteome</keyword>
<accession>A0A2H4YF70</accession>
<protein>
    <submittedName>
        <fullName evidence="1">Uncharacterized protein</fullName>
    </submittedName>
</protein>
<name>A0A2H4YF70_9CAUD</name>
<dbReference type="EMBL" id="MG250483">
    <property type="protein sequence ID" value="AUE22586.1"/>
    <property type="molecule type" value="Genomic_DNA"/>
</dbReference>
<gene>
    <name evidence="1" type="ORF">Ah1_00045</name>
</gene>
<proteinExistence type="predicted"/>